<sequence length="303" mass="32513">MRSLIIGAGQIGQSLVAELHSRGHETVVLRRSADPVLGTSTVAGDAADRQLLTELARGASAIFHTAHAAYDPRSWRRELPHRERAVMDAAAEAGIPVVFPESVYAFGRGAENLHEGDPVQPCSPLGEVRAELLDARRAHGARTLSIVASDLLGPTATAKGSIPRATVVDPVSSGRSAWVLGDPDTPHAMTWIPDLAHAMAESAARAEQLTTSGDAVLLAPTPPAISLRALAQFVDESESPRVRRIPDWALVPLFPFSPTTRSLHRQLYLWERPVRLHPGALTTVHGLAPTPWDAMGWGGRERS</sequence>
<gene>
    <name evidence="2" type="ORF">Bequi_12545</name>
</gene>
<dbReference type="SUPFAM" id="SSF51735">
    <property type="entry name" value="NAD(P)-binding Rossmann-fold domains"/>
    <property type="match status" value="1"/>
</dbReference>
<protein>
    <submittedName>
        <fullName evidence="2">NAD-dependent epimerase/dehydratase family protein</fullName>
    </submittedName>
</protein>
<feature type="domain" description="NAD-dependent epimerase/dehydratase" evidence="1">
    <location>
        <begin position="4"/>
        <end position="204"/>
    </location>
</feature>
<dbReference type="Pfam" id="PF01370">
    <property type="entry name" value="Epimerase"/>
    <property type="match status" value="1"/>
</dbReference>
<evidence type="ECO:0000313" key="2">
    <source>
        <dbReference type="EMBL" id="MCL6424196.1"/>
    </source>
</evidence>
<dbReference type="EMBL" id="JAKNCJ010000009">
    <property type="protein sequence ID" value="MCL6424196.1"/>
    <property type="molecule type" value="Genomic_DNA"/>
</dbReference>
<organism evidence="2 3">
    <name type="scientific">Brachybacterium equifaecis</name>
    <dbReference type="NCBI Taxonomy" id="2910770"/>
    <lineage>
        <taxon>Bacteria</taxon>
        <taxon>Bacillati</taxon>
        <taxon>Actinomycetota</taxon>
        <taxon>Actinomycetes</taxon>
        <taxon>Micrococcales</taxon>
        <taxon>Dermabacteraceae</taxon>
        <taxon>Brachybacterium</taxon>
    </lineage>
</organism>
<dbReference type="InterPro" id="IPR001509">
    <property type="entry name" value="Epimerase_deHydtase"/>
</dbReference>
<dbReference type="InterPro" id="IPR036291">
    <property type="entry name" value="NAD(P)-bd_dom_sf"/>
</dbReference>
<proteinExistence type="predicted"/>
<name>A0ABT0R2R6_9MICO</name>
<reference evidence="2" key="1">
    <citation type="submission" date="2022-02" db="EMBL/GenBank/DDBJ databases">
        <authorList>
            <person name="Lee M."/>
            <person name="Kim S.-J."/>
            <person name="Jung M.-Y."/>
        </authorList>
    </citation>
    <scope>NUCLEOTIDE SEQUENCE</scope>
    <source>
        <strain evidence="2">JHP9</strain>
    </source>
</reference>
<dbReference type="Gene3D" id="3.40.50.720">
    <property type="entry name" value="NAD(P)-binding Rossmann-like Domain"/>
    <property type="match status" value="1"/>
</dbReference>
<evidence type="ECO:0000313" key="3">
    <source>
        <dbReference type="Proteomes" id="UP001203761"/>
    </source>
</evidence>
<dbReference type="Proteomes" id="UP001203761">
    <property type="component" value="Unassembled WGS sequence"/>
</dbReference>
<dbReference type="RefSeq" id="WP_249738277.1">
    <property type="nucleotide sequence ID" value="NZ_JAKNCJ010000009.1"/>
</dbReference>
<accession>A0ABT0R2R6</accession>
<evidence type="ECO:0000259" key="1">
    <source>
        <dbReference type="Pfam" id="PF01370"/>
    </source>
</evidence>
<keyword evidence="3" id="KW-1185">Reference proteome</keyword>
<comment type="caution">
    <text evidence="2">The sequence shown here is derived from an EMBL/GenBank/DDBJ whole genome shotgun (WGS) entry which is preliminary data.</text>
</comment>